<name>A0A7S4JR86_9STRA</name>
<accession>A0A7S4JR86</accession>
<feature type="transmembrane region" description="Helical" evidence="1">
    <location>
        <begin position="34"/>
        <end position="55"/>
    </location>
</feature>
<dbReference type="AlphaFoldDB" id="A0A7S4JR86"/>
<protein>
    <submittedName>
        <fullName evidence="2">Uncharacterized protein</fullName>
    </submittedName>
</protein>
<keyword evidence="1" id="KW-1133">Transmembrane helix</keyword>
<reference evidence="2" key="1">
    <citation type="submission" date="2021-01" db="EMBL/GenBank/DDBJ databases">
        <authorList>
            <person name="Corre E."/>
            <person name="Pelletier E."/>
            <person name="Niang G."/>
            <person name="Scheremetjew M."/>
            <person name="Finn R."/>
            <person name="Kale V."/>
            <person name="Holt S."/>
            <person name="Cochrane G."/>
            <person name="Meng A."/>
            <person name="Brown T."/>
            <person name="Cohen L."/>
        </authorList>
    </citation>
    <scope>NUCLEOTIDE SEQUENCE</scope>
    <source>
        <strain evidence="2">Isolate 1302-5</strain>
    </source>
</reference>
<sequence length="148" mass="16559">MRETFASSLNCESSWRVSLWKTLPSSSSYQHIPLYPGAVRVIILLVLVVVLLWRIDKIQRPNIKRDSIYRRRSQGDGIDLRIIMELVGYNDLLSVDDATTVTAVGLNSELSSQTLASISLNYDQSGYLSYKSCKASVLSRPSGKKKSC</sequence>
<keyword evidence="1" id="KW-0472">Membrane</keyword>
<keyword evidence="1" id="KW-0812">Transmembrane</keyword>
<dbReference type="EMBL" id="HBKQ01046709">
    <property type="protein sequence ID" value="CAE2271405.1"/>
    <property type="molecule type" value="Transcribed_RNA"/>
</dbReference>
<evidence type="ECO:0000256" key="1">
    <source>
        <dbReference type="SAM" id="Phobius"/>
    </source>
</evidence>
<proteinExistence type="predicted"/>
<organism evidence="2">
    <name type="scientific">Odontella aurita</name>
    <dbReference type="NCBI Taxonomy" id="265563"/>
    <lineage>
        <taxon>Eukaryota</taxon>
        <taxon>Sar</taxon>
        <taxon>Stramenopiles</taxon>
        <taxon>Ochrophyta</taxon>
        <taxon>Bacillariophyta</taxon>
        <taxon>Mediophyceae</taxon>
        <taxon>Biddulphiophycidae</taxon>
        <taxon>Eupodiscales</taxon>
        <taxon>Odontellaceae</taxon>
        <taxon>Odontella</taxon>
    </lineage>
</organism>
<gene>
    <name evidence="2" type="ORF">OAUR00152_LOCUS32223</name>
</gene>
<evidence type="ECO:0000313" key="2">
    <source>
        <dbReference type="EMBL" id="CAE2271405.1"/>
    </source>
</evidence>